<comment type="subcellular location">
    <subcellularLocation>
        <location evidence="1">Cell membrane</location>
        <topology evidence="1">Multi-pass membrane protein</topology>
    </subcellularLocation>
</comment>
<keyword evidence="4" id="KW-0808">Transferase</keyword>
<dbReference type="PROSITE" id="PS00943">
    <property type="entry name" value="UBIA"/>
    <property type="match status" value="1"/>
</dbReference>
<evidence type="ECO:0000313" key="12">
    <source>
        <dbReference type="EMBL" id="SVA01032.1"/>
    </source>
</evidence>
<dbReference type="NCBIfam" id="NF003349">
    <property type="entry name" value="PRK04375.1-2"/>
    <property type="match status" value="1"/>
</dbReference>
<evidence type="ECO:0000256" key="2">
    <source>
        <dbReference type="ARBA" id="ARBA00004919"/>
    </source>
</evidence>
<evidence type="ECO:0000256" key="1">
    <source>
        <dbReference type="ARBA" id="ARBA00004651"/>
    </source>
</evidence>
<evidence type="ECO:0000256" key="7">
    <source>
        <dbReference type="ARBA" id="ARBA00023133"/>
    </source>
</evidence>
<feature type="transmembrane region" description="Helical" evidence="11">
    <location>
        <begin position="92"/>
        <end position="115"/>
    </location>
</feature>
<dbReference type="Pfam" id="PF01040">
    <property type="entry name" value="UbiA"/>
    <property type="match status" value="1"/>
</dbReference>
<reference evidence="12" key="1">
    <citation type="submission" date="2018-05" db="EMBL/GenBank/DDBJ databases">
        <authorList>
            <person name="Lanie J.A."/>
            <person name="Ng W.-L."/>
            <person name="Kazmierczak K.M."/>
            <person name="Andrzejewski T.M."/>
            <person name="Davidsen T.M."/>
            <person name="Wayne K.J."/>
            <person name="Tettelin H."/>
            <person name="Glass J.I."/>
            <person name="Rusch D."/>
            <person name="Podicherti R."/>
            <person name="Tsui H.-C.T."/>
            <person name="Winkler M.E."/>
        </authorList>
    </citation>
    <scope>NUCLEOTIDE SEQUENCE</scope>
</reference>
<feature type="transmembrane region" description="Helical" evidence="11">
    <location>
        <begin position="26"/>
        <end position="45"/>
    </location>
</feature>
<keyword evidence="5 11" id="KW-0812">Transmembrane</keyword>
<accession>A0A381SAC1</accession>
<dbReference type="InterPro" id="IPR006369">
    <property type="entry name" value="Protohaem_IX_farnesylTrfase"/>
</dbReference>
<organism evidence="12">
    <name type="scientific">marine metagenome</name>
    <dbReference type="NCBI Taxonomy" id="408172"/>
    <lineage>
        <taxon>unclassified sequences</taxon>
        <taxon>metagenomes</taxon>
        <taxon>ecological metagenomes</taxon>
    </lineage>
</organism>
<evidence type="ECO:0000256" key="4">
    <source>
        <dbReference type="ARBA" id="ARBA00022679"/>
    </source>
</evidence>
<dbReference type="Gene3D" id="1.10.357.140">
    <property type="entry name" value="UbiA prenyltransferase"/>
    <property type="match status" value="1"/>
</dbReference>
<dbReference type="InterPro" id="IPR044878">
    <property type="entry name" value="UbiA_sf"/>
</dbReference>
<dbReference type="NCBIfam" id="TIGR01473">
    <property type="entry name" value="cyoE_ctaB"/>
    <property type="match status" value="1"/>
</dbReference>
<keyword evidence="3" id="KW-1003">Cell membrane</keyword>
<dbReference type="HAMAP" id="MF_00154">
    <property type="entry name" value="CyoE_CtaB"/>
    <property type="match status" value="1"/>
</dbReference>
<proteinExistence type="inferred from homology"/>
<feature type="transmembrane region" description="Helical" evidence="11">
    <location>
        <begin position="216"/>
        <end position="235"/>
    </location>
</feature>
<keyword evidence="7" id="KW-0350">Heme biosynthesis</keyword>
<evidence type="ECO:0000256" key="3">
    <source>
        <dbReference type="ARBA" id="ARBA00022475"/>
    </source>
</evidence>
<evidence type="ECO:0000256" key="6">
    <source>
        <dbReference type="ARBA" id="ARBA00022989"/>
    </source>
</evidence>
<evidence type="ECO:0000256" key="5">
    <source>
        <dbReference type="ARBA" id="ARBA00022692"/>
    </source>
</evidence>
<name>A0A381SAC1_9ZZZZ</name>
<dbReference type="GO" id="GO:0005886">
    <property type="term" value="C:plasma membrane"/>
    <property type="evidence" value="ECO:0007669"/>
    <property type="project" value="UniProtKB-SubCell"/>
</dbReference>
<dbReference type="InterPro" id="IPR030470">
    <property type="entry name" value="UbiA_prenylTrfase_CS"/>
</dbReference>
<feature type="transmembrane region" description="Helical" evidence="11">
    <location>
        <begin position="51"/>
        <end position="71"/>
    </location>
</feature>
<sequence length="308" mass="33193">MSTGTATLAPFWRRFSDYLTLLKPRVMSLVVFTALVGLLLAPGGIEPIAGIVSVCAIAVGAGAAGAINMWYDRDIDAVMRRTLQRPLPAGRLHPAECLALGVVLSIASVWVLSIWGNRTSALLLAATILYYVVIYTMWLKRRTPQNVVIGGVSGALPPVVGWSAATGSIELGAVFLFAVIFFWTPPHSWALALFRQEDYAAAAVPMLPVAVGRRATGRQIAIYSALLIIVTLMPLPMGLSGLIYEAAAITLGVGFAIHAWRLFQSLSTPEPSGADTAIARKLFVYSVRYLFLIFLALLVDRLFLIPIP</sequence>
<protein>
    <recommendedName>
        <fullName evidence="9">Protoheme IX farnesyltransferase</fullName>
    </recommendedName>
    <alternativeName>
        <fullName evidence="10">Heme B farnesyltransferase</fullName>
    </alternativeName>
</protein>
<feature type="transmembrane region" description="Helical" evidence="11">
    <location>
        <begin position="283"/>
        <end position="304"/>
    </location>
</feature>
<dbReference type="GO" id="GO:0006783">
    <property type="term" value="P:heme biosynthetic process"/>
    <property type="evidence" value="ECO:0007669"/>
    <property type="project" value="UniProtKB-KW"/>
</dbReference>
<gene>
    <name evidence="12" type="ORF">METZ01_LOCUS53886</name>
</gene>
<evidence type="ECO:0000256" key="11">
    <source>
        <dbReference type="SAM" id="Phobius"/>
    </source>
</evidence>
<dbReference type="GO" id="GO:0008495">
    <property type="term" value="F:protoheme IX farnesyltransferase activity"/>
    <property type="evidence" value="ECO:0007669"/>
    <property type="project" value="InterPro"/>
</dbReference>
<dbReference type="PANTHER" id="PTHR43448:SF7">
    <property type="entry name" value="4-HYDROXYBENZOATE SOLANESYLTRANSFERASE"/>
    <property type="match status" value="1"/>
</dbReference>
<feature type="transmembrane region" description="Helical" evidence="11">
    <location>
        <begin position="242"/>
        <end position="263"/>
    </location>
</feature>
<dbReference type="CDD" id="cd13957">
    <property type="entry name" value="PT_UbiA_Cox10"/>
    <property type="match status" value="1"/>
</dbReference>
<feature type="transmembrane region" description="Helical" evidence="11">
    <location>
        <begin position="121"/>
        <end position="138"/>
    </location>
</feature>
<dbReference type="PANTHER" id="PTHR43448">
    <property type="entry name" value="PROTOHEME IX FARNESYLTRANSFERASE, MITOCHONDRIAL"/>
    <property type="match status" value="1"/>
</dbReference>
<dbReference type="AlphaFoldDB" id="A0A381SAC1"/>
<dbReference type="InterPro" id="IPR000537">
    <property type="entry name" value="UbiA_prenyltransferase"/>
</dbReference>
<feature type="transmembrane region" description="Helical" evidence="11">
    <location>
        <begin position="159"/>
        <end position="183"/>
    </location>
</feature>
<evidence type="ECO:0000256" key="8">
    <source>
        <dbReference type="ARBA" id="ARBA00023136"/>
    </source>
</evidence>
<evidence type="ECO:0000256" key="9">
    <source>
        <dbReference type="ARBA" id="ARBA00040810"/>
    </source>
</evidence>
<comment type="pathway">
    <text evidence="2">Porphyrin-containing compound metabolism; heme O biosynthesis; heme O from protoheme: step 1/1.</text>
</comment>
<keyword evidence="6 11" id="KW-1133">Transmembrane helix</keyword>
<keyword evidence="8 11" id="KW-0472">Membrane</keyword>
<evidence type="ECO:0000256" key="10">
    <source>
        <dbReference type="ARBA" id="ARBA00042475"/>
    </source>
</evidence>
<dbReference type="EMBL" id="UINC01002862">
    <property type="protein sequence ID" value="SVA01032.1"/>
    <property type="molecule type" value="Genomic_DNA"/>
</dbReference>